<dbReference type="InterPro" id="IPR049874">
    <property type="entry name" value="ROK_cs"/>
</dbReference>
<gene>
    <name evidence="3" type="ORF">G7070_16145</name>
</gene>
<keyword evidence="4" id="KW-1185">Reference proteome</keyword>
<sequence>MTNVAPRARRAHPHRAMLPTHGRRHNLSLILQSLYSAGPMSRADLARTVGLTKVTVSDLVAELLGSNHAVEVGPAAQGRPGKPATLVDVNRSGLQIVGVDLAEHQVLRAAVLDLDGTILSRVERPVPPIADAAVDPREDPVVRAVVELVHEAIAAATAPLLGIGVGTPGIVGPGGAVDTAPNLGWDDVPLREVLHEATGLPVFVSNDADAAAHAVSTFGGGSDDMMLVKIGRGVGCGLIVGGQRVRGAHYAAGEIGHVTVGTDNGSACRCGKSGCLETWLSAPNLERLLAEADPDDPERPLRDGGERLAIAIAPVVAALDLEEVVIAGPQGLVGDVLLGQVDATLRSRLLARPATERVVRRASDPDDIVLRGAAVLVLWDQLGVA</sequence>
<protein>
    <submittedName>
        <fullName evidence="3">ROK family transcriptional regulator</fullName>
    </submittedName>
</protein>
<name>A0A6G7Y9P4_9ACTN</name>
<dbReference type="SUPFAM" id="SSF46785">
    <property type="entry name" value="Winged helix' DNA-binding domain"/>
    <property type="match status" value="1"/>
</dbReference>
<dbReference type="PANTHER" id="PTHR18964">
    <property type="entry name" value="ROK (REPRESSOR, ORF, KINASE) FAMILY"/>
    <property type="match status" value="1"/>
</dbReference>
<evidence type="ECO:0000313" key="3">
    <source>
        <dbReference type="EMBL" id="QIK73513.1"/>
    </source>
</evidence>
<dbReference type="EMBL" id="CP049865">
    <property type="protein sequence ID" value="QIK73513.1"/>
    <property type="molecule type" value="Genomic_DNA"/>
</dbReference>
<dbReference type="InterPro" id="IPR036390">
    <property type="entry name" value="WH_DNA-bd_sf"/>
</dbReference>
<evidence type="ECO:0000256" key="2">
    <source>
        <dbReference type="SAM" id="MobiDB-lite"/>
    </source>
</evidence>
<dbReference type="PANTHER" id="PTHR18964:SF149">
    <property type="entry name" value="BIFUNCTIONAL UDP-N-ACETYLGLUCOSAMINE 2-EPIMERASE_N-ACETYLMANNOSAMINE KINASE"/>
    <property type="match status" value="1"/>
</dbReference>
<dbReference type="Pfam" id="PF00480">
    <property type="entry name" value="ROK"/>
    <property type="match status" value="1"/>
</dbReference>
<dbReference type="AlphaFoldDB" id="A0A6G7Y9P4"/>
<dbReference type="Gene3D" id="1.10.10.10">
    <property type="entry name" value="Winged helix-like DNA-binding domain superfamily/Winged helix DNA-binding domain"/>
    <property type="match status" value="1"/>
</dbReference>
<dbReference type="InterPro" id="IPR036388">
    <property type="entry name" value="WH-like_DNA-bd_sf"/>
</dbReference>
<dbReference type="PROSITE" id="PS01125">
    <property type="entry name" value="ROK"/>
    <property type="match status" value="1"/>
</dbReference>
<dbReference type="SUPFAM" id="SSF53067">
    <property type="entry name" value="Actin-like ATPase domain"/>
    <property type="match status" value="1"/>
</dbReference>
<proteinExistence type="inferred from homology"/>
<comment type="similarity">
    <text evidence="1">Belongs to the ROK (NagC/XylR) family.</text>
</comment>
<evidence type="ECO:0000313" key="4">
    <source>
        <dbReference type="Proteomes" id="UP000501058"/>
    </source>
</evidence>
<organism evidence="3 4">
    <name type="scientific">Propioniciclava coleopterorum</name>
    <dbReference type="NCBI Taxonomy" id="2714937"/>
    <lineage>
        <taxon>Bacteria</taxon>
        <taxon>Bacillati</taxon>
        <taxon>Actinomycetota</taxon>
        <taxon>Actinomycetes</taxon>
        <taxon>Propionibacteriales</taxon>
        <taxon>Propionibacteriaceae</taxon>
        <taxon>Propioniciclava</taxon>
    </lineage>
</organism>
<feature type="compositionally biased region" description="Basic residues" evidence="2">
    <location>
        <begin position="7"/>
        <end position="21"/>
    </location>
</feature>
<evidence type="ECO:0000256" key="1">
    <source>
        <dbReference type="ARBA" id="ARBA00006479"/>
    </source>
</evidence>
<dbReference type="InterPro" id="IPR000600">
    <property type="entry name" value="ROK"/>
</dbReference>
<dbReference type="InterPro" id="IPR043129">
    <property type="entry name" value="ATPase_NBD"/>
</dbReference>
<dbReference type="Proteomes" id="UP000501058">
    <property type="component" value="Chromosome"/>
</dbReference>
<dbReference type="Gene3D" id="3.30.420.40">
    <property type="match status" value="3"/>
</dbReference>
<dbReference type="KEGG" id="prv:G7070_16145"/>
<reference evidence="3 4" key="1">
    <citation type="submission" date="2020-03" db="EMBL/GenBank/DDBJ databases">
        <title>Propioniciclava sp. nov., isolated from Hydrophilus acuminatus.</title>
        <authorList>
            <person name="Hyun D.-W."/>
            <person name="Bae J.-W."/>
        </authorList>
    </citation>
    <scope>NUCLEOTIDE SEQUENCE [LARGE SCALE GENOMIC DNA]</scope>
    <source>
        <strain evidence="3 4">HDW11</strain>
    </source>
</reference>
<accession>A0A6G7Y9P4</accession>
<feature type="region of interest" description="Disordered" evidence="2">
    <location>
        <begin position="1"/>
        <end position="21"/>
    </location>
</feature>